<protein>
    <submittedName>
        <fullName evidence="3">Uncharacterized protein</fullName>
    </submittedName>
</protein>
<dbReference type="AlphaFoldDB" id="A0A2U9SCZ0"/>
<accession>A0A2U9SCZ0</accession>
<dbReference type="EMBL" id="CP029832">
    <property type="protein sequence ID" value="AWU96891.1"/>
    <property type="molecule type" value="Genomic_DNA"/>
</dbReference>
<organism evidence="3 4">
    <name type="scientific">Azospirillum ramasamyi</name>
    <dbReference type="NCBI Taxonomy" id="682998"/>
    <lineage>
        <taxon>Bacteria</taxon>
        <taxon>Pseudomonadati</taxon>
        <taxon>Pseudomonadota</taxon>
        <taxon>Alphaproteobacteria</taxon>
        <taxon>Rhodospirillales</taxon>
        <taxon>Azospirillaceae</taxon>
        <taxon>Azospirillum</taxon>
    </lineage>
</organism>
<feature type="compositionally biased region" description="Low complexity" evidence="1">
    <location>
        <begin position="376"/>
        <end position="407"/>
    </location>
</feature>
<gene>
    <name evidence="3" type="ORF">DM194_21740</name>
</gene>
<feature type="compositionally biased region" description="Low complexity" evidence="1">
    <location>
        <begin position="455"/>
        <end position="467"/>
    </location>
</feature>
<geneLocation type="plasmid" evidence="3 4">
    <name>unnamed2</name>
</geneLocation>
<dbReference type="Proteomes" id="UP000249605">
    <property type="component" value="Plasmid unnamed2"/>
</dbReference>
<feature type="region of interest" description="Disordered" evidence="1">
    <location>
        <begin position="300"/>
        <end position="319"/>
    </location>
</feature>
<name>A0A2U9SCZ0_9PROT</name>
<feature type="signal peptide" evidence="2">
    <location>
        <begin position="1"/>
        <end position="28"/>
    </location>
</feature>
<evidence type="ECO:0000256" key="1">
    <source>
        <dbReference type="SAM" id="MobiDB-lite"/>
    </source>
</evidence>
<feature type="compositionally biased region" description="Basic and acidic residues" evidence="1">
    <location>
        <begin position="341"/>
        <end position="362"/>
    </location>
</feature>
<feature type="compositionally biased region" description="Polar residues" evidence="1">
    <location>
        <begin position="484"/>
        <end position="494"/>
    </location>
</feature>
<evidence type="ECO:0000313" key="3">
    <source>
        <dbReference type="EMBL" id="AWU96891.1"/>
    </source>
</evidence>
<feature type="region of interest" description="Disordered" evidence="1">
    <location>
        <begin position="256"/>
        <end position="279"/>
    </location>
</feature>
<sequence>MWVVRLDLPRFILLVSLLLFCWAPTAGAAAIAPEHLFHIYILDTRLLNDHDSDVRLYLKRQWRTLLDQVDRTWKEPARHRGLLVAKTPGMRSASMVEPIDGNADTSGKAIDDHIDTLKRHLPAGSWNGYIDIGGALKAAHDDVSLVLGQLAQRVRDTNTPQRLSFVVHFLGDDLRFQPMGSVNAISLRDYELQKACFTGAGLAEVVMEWTHGFKQSHLVHLSIQVFARPFRTEGLPAGMLDDVVSATTGHSTLLGQPLSFQDKGDMPCDSEPQASRQPVIPPSVSPDLCSEVKAATAAPQAHACEGKRPDGRARRLRASVKSDVSEFTLDDITGTCGQGPNREREQKTERMNCFRSDSEEGKRLEARRRAAIAAAVSGAAPRGPGVAGLAAGNQPQSQLPSQIPSASAIRSNGPGATPPHSLEPPKPEPPKSEPPKPEPPAPTPSPKPEPPAPLPSTTEPGQPARSPAAPPPFSRLQPAALPSPTLQPRQAAESTATPPRRPTPRIDSVFRRGIDAPPFRNKVEITVLEADPPGIERSISFSALPDGPAPGGARAASMFRIEASTATDRRVPGGYTLAIEPRDRLQCRLDSDARLRLVVTGIAVESDSRGTYDIRLHDICGYVDSALPFGRMILR</sequence>
<feature type="compositionally biased region" description="Pro residues" evidence="1">
    <location>
        <begin position="437"/>
        <end position="454"/>
    </location>
</feature>
<dbReference type="KEGG" id="azm:DM194_21740"/>
<keyword evidence="3" id="KW-0614">Plasmid</keyword>
<feature type="compositionally biased region" description="Basic and acidic residues" evidence="1">
    <location>
        <begin position="423"/>
        <end position="436"/>
    </location>
</feature>
<feature type="chain" id="PRO_5015842867" evidence="2">
    <location>
        <begin position="29"/>
        <end position="635"/>
    </location>
</feature>
<keyword evidence="4" id="KW-1185">Reference proteome</keyword>
<evidence type="ECO:0000313" key="4">
    <source>
        <dbReference type="Proteomes" id="UP000249605"/>
    </source>
</evidence>
<feature type="region of interest" description="Disordered" evidence="1">
    <location>
        <begin position="330"/>
        <end position="362"/>
    </location>
</feature>
<proteinExistence type="predicted"/>
<feature type="region of interest" description="Disordered" evidence="1">
    <location>
        <begin position="376"/>
        <end position="513"/>
    </location>
</feature>
<keyword evidence="2" id="KW-0732">Signal</keyword>
<evidence type="ECO:0000256" key="2">
    <source>
        <dbReference type="SAM" id="SignalP"/>
    </source>
</evidence>
<feature type="compositionally biased region" description="Basic and acidic residues" evidence="1">
    <location>
        <begin position="304"/>
        <end position="313"/>
    </location>
</feature>
<reference evidence="3 4" key="1">
    <citation type="submission" date="2018-06" db="EMBL/GenBank/DDBJ databases">
        <title>Complete genome sequencing of Azospirillum sp. M2T2B2.</title>
        <authorList>
            <person name="Heo J."/>
            <person name="Kim S.-J."/>
            <person name="Kwon S.-W."/>
            <person name="Anandham R."/>
        </authorList>
    </citation>
    <scope>NUCLEOTIDE SEQUENCE [LARGE SCALE GENOMIC DNA]</scope>
    <source>
        <strain evidence="3 4">M2T2B2</strain>
        <plasmid evidence="3 4">unnamed2</plasmid>
    </source>
</reference>